<comment type="caution">
    <text evidence="1">The sequence shown here is derived from an EMBL/GenBank/DDBJ whole genome shotgun (WGS) entry which is preliminary data.</text>
</comment>
<gene>
    <name evidence="1" type="ORF">PIB30_036502</name>
</gene>
<keyword evidence="2" id="KW-1185">Reference proteome</keyword>
<dbReference type="EMBL" id="JASCZI010272039">
    <property type="protein sequence ID" value="MED6219521.1"/>
    <property type="molecule type" value="Genomic_DNA"/>
</dbReference>
<proteinExistence type="predicted"/>
<reference evidence="1 2" key="1">
    <citation type="journal article" date="2023" name="Plants (Basel)">
        <title>Bridging the Gap: Combining Genomics and Transcriptomics Approaches to Understand Stylosanthes scabra, an Orphan Legume from the Brazilian Caatinga.</title>
        <authorList>
            <person name="Ferreira-Neto J.R.C."/>
            <person name="da Silva M.D."/>
            <person name="Binneck E."/>
            <person name="de Melo N.F."/>
            <person name="da Silva R.H."/>
            <person name="de Melo A.L.T.M."/>
            <person name="Pandolfi V."/>
            <person name="Bustamante F.O."/>
            <person name="Brasileiro-Vidal A.C."/>
            <person name="Benko-Iseppon A.M."/>
        </authorList>
    </citation>
    <scope>NUCLEOTIDE SEQUENCE [LARGE SCALE GENOMIC DNA]</scope>
    <source>
        <tissue evidence="1">Leaves</tissue>
    </source>
</reference>
<name>A0ABU6ZC02_9FABA</name>
<evidence type="ECO:0000313" key="2">
    <source>
        <dbReference type="Proteomes" id="UP001341840"/>
    </source>
</evidence>
<protein>
    <submittedName>
        <fullName evidence="1">Uncharacterized protein</fullName>
    </submittedName>
</protein>
<dbReference type="Proteomes" id="UP001341840">
    <property type="component" value="Unassembled WGS sequence"/>
</dbReference>
<sequence>MKKMQIDTTRWYRCGQLVIDVAVTPSSSPDLVQTTYQIPTCARPSGIPYDEESYDPCEALDPSHHALPPHVDPGVHVAVLLRIPKEESHRGQWKSCLRARMQACSDPPGLVAEPDPS</sequence>
<accession>A0ABU6ZC02</accession>
<organism evidence="1 2">
    <name type="scientific">Stylosanthes scabra</name>
    <dbReference type="NCBI Taxonomy" id="79078"/>
    <lineage>
        <taxon>Eukaryota</taxon>
        <taxon>Viridiplantae</taxon>
        <taxon>Streptophyta</taxon>
        <taxon>Embryophyta</taxon>
        <taxon>Tracheophyta</taxon>
        <taxon>Spermatophyta</taxon>
        <taxon>Magnoliopsida</taxon>
        <taxon>eudicotyledons</taxon>
        <taxon>Gunneridae</taxon>
        <taxon>Pentapetalae</taxon>
        <taxon>rosids</taxon>
        <taxon>fabids</taxon>
        <taxon>Fabales</taxon>
        <taxon>Fabaceae</taxon>
        <taxon>Papilionoideae</taxon>
        <taxon>50 kb inversion clade</taxon>
        <taxon>dalbergioids sensu lato</taxon>
        <taxon>Dalbergieae</taxon>
        <taxon>Pterocarpus clade</taxon>
        <taxon>Stylosanthes</taxon>
    </lineage>
</organism>
<evidence type="ECO:0000313" key="1">
    <source>
        <dbReference type="EMBL" id="MED6219521.1"/>
    </source>
</evidence>